<dbReference type="InterPro" id="IPR037171">
    <property type="entry name" value="NagB/RpiA_transferase-like"/>
</dbReference>
<dbReference type="SUPFAM" id="SSF100950">
    <property type="entry name" value="NagB/RpiA/CoA transferase-like"/>
    <property type="match status" value="1"/>
</dbReference>
<dbReference type="PRINTS" id="PR00037">
    <property type="entry name" value="HTHLACR"/>
</dbReference>
<dbReference type="PROSITE" id="PS51000">
    <property type="entry name" value="HTH_DEOR_2"/>
    <property type="match status" value="1"/>
</dbReference>
<gene>
    <name evidence="1" type="ORF">EK398_06360</name>
</gene>
<accession>A0A437ULG0</accession>
<dbReference type="EMBL" id="RYZS01000001">
    <property type="protein sequence ID" value="RVU94497.1"/>
    <property type="molecule type" value="Genomic_DNA"/>
</dbReference>
<dbReference type="GO" id="GO:0003700">
    <property type="term" value="F:DNA-binding transcription factor activity"/>
    <property type="evidence" value="ECO:0007669"/>
    <property type="project" value="InterPro"/>
</dbReference>
<sequence>MDESEGLKLYQEKRLKKIMLMLEDKGEVSTQEIVEQFGISRDTARRDIIQLVENGKVIRTHGGIIMPEEKLQVLNYFERLNQLSQEKQRMAQLAVKQIQPNSVCFIDVSTTLLQVAQNIKVPCQIYTHALDNAFVLANQPLINLTVLGGKFDDKNRFFYGEEALEQIGQVKFDLSLIGAASLEEDGFYFKEKQNARIKRKVIQRTRKVVLISEQQKFQKQSTFRGGEYEDIDVFITDQELKPNQLALFEKSTNILY</sequence>
<dbReference type="Pfam" id="PF08220">
    <property type="entry name" value="HTH_DeoR"/>
    <property type="match status" value="1"/>
</dbReference>
<dbReference type="SMART" id="SM01134">
    <property type="entry name" value="DeoRC"/>
    <property type="match status" value="1"/>
</dbReference>
<proteinExistence type="predicted"/>
<dbReference type="InterPro" id="IPR018356">
    <property type="entry name" value="Tscrpt_reg_HTH_DeoR_CS"/>
</dbReference>
<dbReference type="InterPro" id="IPR036390">
    <property type="entry name" value="WH_DNA-bd_sf"/>
</dbReference>
<comment type="caution">
    <text evidence="1">The sequence shown here is derived from an EMBL/GenBank/DDBJ whole genome shotgun (WGS) entry which is preliminary data.</text>
</comment>
<reference evidence="1 2" key="1">
    <citation type="submission" date="2018-12" db="EMBL/GenBank/DDBJ databases">
        <title>A novel vanA-carrying plasmid in a clinical isolate of Enterococcus avium.</title>
        <authorList>
            <person name="Bernasconi O.J."/>
            <person name="Luzzaro F."/>
            <person name="Endimiani A."/>
        </authorList>
    </citation>
    <scope>NUCLEOTIDE SEQUENCE [LARGE SCALE GENOMIC DNA]</scope>
    <source>
        <strain evidence="1 2">LC0559/18</strain>
    </source>
</reference>
<name>A0A437ULG0_ENTAV</name>
<dbReference type="PROSITE" id="PS00894">
    <property type="entry name" value="HTH_DEOR_1"/>
    <property type="match status" value="1"/>
</dbReference>
<dbReference type="Gene3D" id="1.10.10.10">
    <property type="entry name" value="Winged helix-like DNA-binding domain superfamily/Winged helix DNA-binding domain"/>
    <property type="match status" value="1"/>
</dbReference>
<evidence type="ECO:0000313" key="1">
    <source>
        <dbReference type="EMBL" id="RVU94497.1"/>
    </source>
</evidence>
<dbReference type="Proteomes" id="UP000288388">
    <property type="component" value="Unassembled WGS sequence"/>
</dbReference>
<dbReference type="Pfam" id="PF00455">
    <property type="entry name" value="DeoRC"/>
    <property type="match status" value="1"/>
</dbReference>
<dbReference type="InterPro" id="IPR036388">
    <property type="entry name" value="WH-like_DNA-bd_sf"/>
</dbReference>
<dbReference type="AlphaFoldDB" id="A0A437ULG0"/>
<dbReference type="InterPro" id="IPR050313">
    <property type="entry name" value="Carb_Metab_HTH_regulators"/>
</dbReference>
<dbReference type="PANTHER" id="PTHR30363">
    <property type="entry name" value="HTH-TYPE TRANSCRIPTIONAL REGULATOR SRLR-RELATED"/>
    <property type="match status" value="1"/>
</dbReference>
<organism evidence="1 2">
    <name type="scientific">Enterococcus avium</name>
    <name type="common">Streptococcus avium</name>
    <dbReference type="NCBI Taxonomy" id="33945"/>
    <lineage>
        <taxon>Bacteria</taxon>
        <taxon>Bacillati</taxon>
        <taxon>Bacillota</taxon>
        <taxon>Bacilli</taxon>
        <taxon>Lactobacillales</taxon>
        <taxon>Enterococcaceae</taxon>
        <taxon>Enterococcus</taxon>
    </lineage>
</organism>
<dbReference type="SUPFAM" id="SSF46785">
    <property type="entry name" value="Winged helix' DNA-binding domain"/>
    <property type="match status" value="1"/>
</dbReference>
<dbReference type="InterPro" id="IPR001034">
    <property type="entry name" value="DeoR_HTH"/>
</dbReference>
<dbReference type="PANTHER" id="PTHR30363:SF51">
    <property type="entry name" value="HTH-TYPE TRANSCRIPTIONAL REPRESSOR GLCR"/>
    <property type="match status" value="1"/>
</dbReference>
<protein>
    <submittedName>
        <fullName evidence="1">DeoR/GlpR transcriptional regulator</fullName>
    </submittedName>
</protein>
<evidence type="ECO:0000313" key="2">
    <source>
        <dbReference type="Proteomes" id="UP000288388"/>
    </source>
</evidence>
<dbReference type="SMART" id="SM00420">
    <property type="entry name" value="HTH_DEOR"/>
    <property type="match status" value="1"/>
</dbReference>
<dbReference type="InterPro" id="IPR014036">
    <property type="entry name" value="DeoR-like_C"/>
</dbReference>